<dbReference type="InterPro" id="IPR050776">
    <property type="entry name" value="Ank_Repeat/CDKN_Inhibitor"/>
</dbReference>
<dbReference type="Gene3D" id="1.25.40.20">
    <property type="entry name" value="Ankyrin repeat-containing domain"/>
    <property type="match status" value="1"/>
</dbReference>
<evidence type="ECO:0000313" key="6">
    <source>
        <dbReference type="Proteomes" id="UP001178507"/>
    </source>
</evidence>
<feature type="repeat" description="ANK" evidence="3">
    <location>
        <begin position="158"/>
        <end position="190"/>
    </location>
</feature>
<dbReference type="AlphaFoldDB" id="A0AA36JI83"/>
<feature type="chain" id="PRO_5041290690" evidence="4">
    <location>
        <begin position="21"/>
        <end position="248"/>
    </location>
</feature>
<evidence type="ECO:0000256" key="3">
    <source>
        <dbReference type="PROSITE-ProRule" id="PRU00023"/>
    </source>
</evidence>
<keyword evidence="1" id="KW-0677">Repeat</keyword>
<gene>
    <name evidence="5" type="ORF">EVOR1521_LOCUS28145</name>
</gene>
<dbReference type="PANTHER" id="PTHR24201">
    <property type="entry name" value="ANK_REP_REGION DOMAIN-CONTAINING PROTEIN"/>
    <property type="match status" value="1"/>
</dbReference>
<dbReference type="Pfam" id="PF12796">
    <property type="entry name" value="Ank_2"/>
    <property type="match status" value="1"/>
</dbReference>
<comment type="caution">
    <text evidence="5">The sequence shown here is derived from an EMBL/GenBank/DDBJ whole genome shotgun (WGS) entry which is preliminary data.</text>
</comment>
<dbReference type="SUPFAM" id="SSF48403">
    <property type="entry name" value="Ankyrin repeat"/>
    <property type="match status" value="1"/>
</dbReference>
<name>A0AA36JI83_9DINO</name>
<dbReference type="PRINTS" id="PR01415">
    <property type="entry name" value="ANKYRIN"/>
</dbReference>
<feature type="repeat" description="ANK" evidence="3">
    <location>
        <begin position="122"/>
        <end position="157"/>
    </location>
</feature>
<dbReference type="SMART" id="SM00248">
    <property type="entry name" value="ANK"/>
    <property type="match status" value="3"/>
</dbReference>
<dbReference type="PANTHER" id="PTHR24201:SF16">
    <property type="entry name" value="ANKYRIN-1-LIKE-RELATED"/>
    <property type="match status" value="1"/>
</dbReference>
<dbReference type="InterPro" id="IPR002110">
    <property type="entry name" value="Ankyrin_rpt"/>
</dbReference>
<protein>
    <submittedName>
        <fullName evidence="5">Uncharacterized protein</fullName>
    </submittedName>
</protein>
<organism evidence="5 6">
    <name type="scientific">Effrenium voratum</name>
    <dbReference type="NCBI Taxonomy" id="2562239"/>
    <lineage>
        <taxon>Eukaryota</taxon>
        <taxon>Sar</taxon>
        <taxon>Alveolata</taxon>
        <taxon>Dinophyceae</taxon>
        <taxon>Suessiales</taxon>
        <taxon>Symbiodiniaceae</taxon>
        <taxon>Effrenium</taxon>
    </lineage>
</organism>
<evidence type="ECO:0000313" key="5">
    <source>
        <dbReference type="EMBL" id="CAJ1406091.1"/>
    </source>
</evidence>
<dbReference type="EMBL" id="CAUJNA010003616">
    <property type="protein sequence ID" value="CAJ1406091.1"/>
    <property type="molecule type" value="Genomic_DNA"/>
</dbReference>
<dbReference type="GO" id="GO:0005634">
    <property type="term" value="C:nucleus"/>
    <property type="evidence" value="ECO:0007669"/>
    <property type="project" value="TreeGrafter"/>
</dbReference>
<evidence type="ECO:0000256" key="2">
    <source>
        <dbReference type="ARBA" id="ARBA00023043"/>
    </source>
</evidence>
<reference evidence="5" key="1">
    <citation type="submission" date="2023-08" db="EMBL/GenBank/DDBJ databases">
        <authorList>
            <person name="Chen Y."/>
            <person name="Shah S."/>
            <person name="Dougan E. K."/>
            <person name="Thang M."/>
            <person name="Chan C."/>
        </authorList>
    </citation>
    <scope>NUCLEOTIDE SEQUENCE</scope>
</reference>
<dbReference type="Proteomes" id="UP001178507">
    <property type="component" value="Unassembled WGS sequence"/>
</dbReference>
<dbReference type="PROSITE" id="PS50088">
    <property type="entry name" value="ANK_REPEAT"/>
    <property type="match status" value="3"/>
</dbReference>
<keyword evidence="6" id="KW-1185">Reference proteome</keyword>
<keyword evidence="4" id="KW-0732">Signal</keyword>
<dbReference type="PROSITE" id="PS50297">
    <property type="entry name" value="ANK_REP_REGION"/>
    <property type="match status" value="2"/>
</dbReference>
<sequence length="248" mass="26732">MALVFACFVTLLAVTQFSTADRFFHEKSSATRTLTESFVPQLSEPSAELLLEEGCEVLHARAAEPETTIPPVPNDHLLEVLLLVLAALAVLTGVNLRLLQKAENSQPEASDLRTVREATDAFGCTALHVAAASARAVAPAHAEKLLRAGADPNAREAWEETPLHMAARHGNLEVAQALLKFGAQINARNLDEVTPLLAAAQEGQQEVCNFLLEMGANAGGLEEQKLPCLLHGLLMQRMVCKDPKAQVY</sequence>
<keyword evidence="2 3" id="KW-0040">ANK repeat</keyword>
<evidence type="ECO:0000256" key="1">
    <source>
        <dbReference type="ARBA" id="ARBA00022737"/>
    </source>
</evidence>
<feature type="repeat" description="ANK" evidence="3">
    <location>
        <begin position="191"/>
        <end position="223"/>
    </location>
</feature>
<accession>A0AA36JI83</accession>
<evidence type="ECO:0000256" key="4">
    <source>
        <dbReference type="SAM" id="SignalP"/>
    </source>
</evidence>
<feature type="signal peptide" evidence="4">
    <location>
        <begin position="1"/>
        <end position="20"/>
    </location>
</feature>
<proteinExistence type="predicted"/>
<dbReference type="InterPro" id="IPR036770">
    <property type="entry name" value="Ankyrin_rpt-contain_sf"/>
</dbReference>